<dbReference type="InterPro" id="IPR001841">
    <property type="entry name" value="Znf_RING"/>
</dbReference>
<keyword evidence="6" id="KW-0479">Metal-binding</keyword>
<evidence type="ECO:0000256" key="6">
    <source>
        <dbReference type="ARBA" id="ARBA00022723"/>
    </source>
</evidence>
<evidence type="ECO:0000256" key="1">
    <source>
        <dbReference type="ARBA" id="ARBA00000900"/>
    </source>
</evidence>
<evidence type="ECO:0000313" key="14">
    <source>
        <dbReference type="EMBL" id="ODV74815.1"/>
    </source>
</evidence>
<sequence length="130" mass="14945">MEMSTDQMRMVALALAQSPLARDLFQQSGTEGQIKGMPQEFIDSLERVPKTKLKLDQTCPICTNDFVDDPHPLVVELPCDGRHRFDMECIAPWLKVQSTCPVCRKNLHDKKTFDLPEDDEEEEEGWEMYG</sequence>
<evidence type="ECO:0000256" key="11">
    <source>
        <dbReference type="ARBA" id="ARBA00023136"/>
    </source>
</evidence>
<evidence type="ECO:0000256" key="3">
    <source>
        <dbReference type="ARBA" id="ARBA00012483"/>
    </source>
</evidence>
<keyword evidence="7 12" id="KW-0863">Zinc-finger</keyword>
<dbReference type="EC" id="2.3.2.27" evidence="3"/>
<dbReference type="STRING" id="983966.A0A1E4S5P5"/>
<organism evidence="14 15">
    <name type="scientific">Cyberlindnera jadinii (strain ATCC 18201 / CBS 1600 / BCRC 20928 / JCM 3617 / NBRC 0987 / NRRL Y-1542)</name>
    <name type="common">Torula yeast</name>
    <name type="synonym">Candida utilis</name>
    <dbReference type="NCBI Taxonomy" id="983966"/>
    <lineage>
        <taxon>Eukaryota</taxon>
        <taxon>Fungi</taxon>
        <taxon>Dikarya</taxon>
        <taxon>Ascomycota</taxon>
        <taxon>Saccharomycotina</taxon>
        <taxon>Saccharomycetes</taxon>
        <taxon>Phaffomycetales</taxon>
        <taxon>Phaffomycetaceae</taxon>
        <taxon>Cyberlindnera</taxon>
    </lineage>
</organism>
<comment type="catalytic activity">
    <reaction evidence="1">
        <text>S-ubiquitinyl-[E2 ubiquitin-conjugating enzyme]-L-cysteine + [acceptor protein]-L-lysine = [E2 ubiquitin-conjugating enzyme]-L-cysteine + N(6)-ubiquitinyl-[acceptor protein]-L-lysine.</text>
        <dbReference type="EC" id="2.3.2.27"/>
    </reaction>
</comment>
<dbReference type="GO" id="GO:0006511">
    <property type="term" value="P:ubiquitin-dependent protein catabolic process"/>
    <property type="evidence" value="ECO:0007669"/>
    <property type="project" value="TreeGrafter"/>
</dbReference>
<dbReference type="GO" id="GO:0008270">
    <property type="term" value="F:zinc ion binding"/>
    <property type="evidence" value="ECO:0007669"/>
    <property type="project" value="UniProtKB-KW"/>
</dbReference>
<feature type="domain" description="RING-type" evidence="13">
    <location>
        <begin position="59"/>
        <end position="104"/>
    </location>
</feature>
<dbReference type="AlphaFoldDB" id="A0A1E4S5P5"/>
<dbReference type="GO" id="GO:0016567">
    <property type="term" value="P:protein ubiquitination"/>
    <property type="evidence" value="ECO:0007669"/>
    <property type="project" value="TreeGrafter"/>
</dbReference>
<evidence type="ECO:0000256" key="5">
    <source>
        <dbReference type="ARBA" id="ARBA00022692"/>
    </source>
</evidence>
<evidence type="ECO:0000256" key="4">
    <source>
        <dbReference type="ARBA" id="ARBA00022679"/>
    </source>
</evidence>
<dbReference type="GO" id="GO:0061630">
    <property type="term" value="F:ubiquitin protein ligase activity"/>
    <property type="evidence" value="ECO:0007669"/>
    <property type="project" value="UniProtKB-EC"/>
</dbReference>
<evidence type="ECO:0000256" key="12">
    <source>
        <dbReference type="PROSITE-ProRule" id="PRU00175"/>
    </source>
</evidence>
<dbReference type="PANTHER" id="PTHR45977:SF4">
    <property type="entry name" value="RING-TYPE DOMAIN-CONTAINING PROTEIN"/>
    <property type="match status" value="1"/>
</dbReference>
<keyword evidence="4" id="KW-0808">Transferase</keyword>
<keyword evidence="9" id="KW-0862">Zinc</keyword>
<dbReference type="PANTHER" id="PTHR45977">
    <property type="entry name" value="TARGET OF ERK KINASE MPK-1"/>
    <property type="match status" value="1"/>
</dbReference>
<evidence type="ECO:0000256" key="7">
    <source>
        <dbReference type="ARBA" id="ARBA00022771"/>
    </source>
</evidence>
<keyword evidence="15" id="KW-1185">Reference proteome</keyword>
<keyword evidence="10" id="KW-1133">Transmembrane helix</keyword>
<evidence type="ECO:0000256" key="2">
    <source>
        <dbReference type="ARBA" id="ARBA00004141"/>
    </source>
</evidence>
<comment type="subcellular location">
    <subcellularLocation>
        <location evidence="2">Membrane</location>
        <topology evidence="2">Multi-pass membrane protein</topology>
    </subcellularLocation>
</comment>
<keyword evidence="5" id="KW-0812">Transmembrane</keyword>
<gene>
    <name evidence="14" type="ORF">CYBJADRAFT_62651</name>
</gene>
<dbReference type="OrthoDB" id="8062037at2759"/>
<dbReference type="Gene3D" id="3.30.40.10">
    <property type="entry name" value="Zinc/RING finger domain, C3HC4 (zinc finger)"/>
    <property type="match status" value="1"/>
</dbReference>
<dbReference type="OMA" id="EEDWGMY"/>
<keyword evidence="11" id="KW-0472">Membrane</keyword>
<accession>A0A1E4S5P5</accession>
<dbReference type="GO" id="GO:0016020">
    <property type="term" value="C:membrane"/>
    <property type="evidence" value="ECO:0007669"/>
    <property type="project" value="UniProtKB-SubCell"/>
</dbReference>
<evidence type="ECO:0000256" key="9">
    <source>
        <dbReference type="ARBA" id="ARBA00022833"/>
    </source>
</evidence>
<name>A0A1E4S5P5_CYBJN</name>
<dbReference type="Proteomes" id="UP000094389">
    <property type="component" value="Unassembled WGS sequence"/>
</dbReference>
<dbReference type="RefSeq" id="XP_020071854.1">
    <property type="nucleotide sequence ID" value="XM_020217831.1"/>
</dbReference>
<dbReference type="InterPro" id="IPR013083">
    <property type="entry name" value="Znf_RING/FYVE/PHD"/>
</dbReference>
<proteinExistence type="predicted"/>
<protein>
    <recommendedName>
        <fullName evidence="3">RING-type E3 ubiquitin transferase</fullName>
        <ecNumber evidence="3">2.3.2.27</ecNumber>
    </recommendedName>
</protein>
<evidence type="ECO:0000259" key="13">
    <source>
        <dbReference type="PROSITE" id="PS50089"/>
    </source>
</evidence>
<evidence type="ECO:0000256" key="10">
    <source>
        <dbReference type="ARBA" id="ARBA00022989"/>
    </source>
</evidence>
<dbReference type="SUPFAM" id="SSF57850">
    <property type="entry name" value="RING/U-box"/>
    <property type="match status" value="1"/>
</dbReference>
<keyword evidence="8" id="KW-0833">Ubl conjugation pathway</keyword>
<evidence type="ECO:0000313" key="15">
    <source>
        <dbReference type="Proteomes" id="UP000094389"/>
    </source>
</evidence>
<reference evidence="14 15" key="1">
    <citation type="journal article" date="2016" name="Proc. Natl. Acad. Sci. U.S.A.">
        <title>Comparative genomics of biotechnologically important yeasts.</title>
        <authorList>
            <person name="Riley R."/>
            <person name="Haridas S."/>
            <person name="Wolfe K.H."/>
            <person name="Lopes M.R."/>
            <person name="Hittinger C.T."/>
            <person name="Goeker M."/>
            <person name="Salamov A.A."/>
            <person name="Wisecaver J.H."/>
            <person name="Long T.M."/>
            <person name="Calvey C.H."/>
            <person name="Aerts A.L."/>
            <person name="Barry K.W."/>
            <person name="Choi C."/>
            <person name="Clum A."/>
            <person name="Coughlan A.Y."/>
            <person name="Deshpande S."/>
            <person name="Douglass A.P."/>
            <person name="Hanson S.J."/>
            <person name="Klenk H.-P."/>
            <person name="LaButti K.M."/>
            <person name="Lapidus A."/>
            <person name="Lindquist E.A."/>
            <person name="Lipzen A.M."/>
            <person name="Meier-Kolthoff J.P."/>
            <person name="Ohm R.A."/>
            <person name="Otillar R.P."/>
            <person name="Pangilinan J.L."/>
            <person name="Peng Y."/>
            <person name="Rokas A."/>
            <person name="Rosa C.A."/>
            <person name="Scheuner C."/>
            <person name="Sibirny A.A."/>
            <person name="Slot J.C."/>
            <person name="Stielow J.B."/>
            <person name="Sun H."/>
            <person name="Kurtzman C.P."/>
            <person name="Blackwell M."/>
            <person name="Grigoriev I.V."/>
            <person name="Jeffries T.W."/>
        </authorList>
    </citation>
    <scope>NUCLEOTIDE SEQUENCE [LARGE SCALE GENOMIC DNA]</scope>
    <source>
        <strain evidence="15">ATCC 18201 / CBS 1600 / BCRC 20928 / JCM 3617 / NBRC 0987 / NRRL Y-1542</strain>
    </source>
</reference>
<dbReference type="Pfam" id="PF13639">
    <property type="entry name" value="zf-RING_2"/>
    <property type="match status" value="1"/>
</dbReference>
<dbReference type="PROSITE" id="PS50089">
    <property type="entry name" value="ZF_RING_2"/>
    <property type="match status" value="1"/>
</dbReference>
<evidence type="ECO:0000256" key="8">
    <source>
        <dbReference type="ARBA" id="ARBA00022786"/>
    </source>
</evidence>
<dbReference type="GeneID" id="30992227"/>
<dbReference type="EMBL" id="KV453927">
    <property type="protein sequence ID" value="ODV74815.1"/>
    <property type="molecule type" value="Genomic_DNA"/>
</dbReference>